<evidence type="ECO:0000313" key="6">
    <source>
        <dbReference type="Proteomes" id="UP000188947"/>
    </source>
</evidence>
<keyword evidence="3" id="KW-1133">Transmembrane helix</keyword>
<dbReference type="Gene3D" id="1.10.10.10">
    <property type="entry name" value="Winged helix-like DNA-binding domain superfamily/Winged helix DNA-binding domain"/>
    <property type="match status" value="1"/>
</dbReference>
<dbReference type="RefSeq" id="WP_069215013.1">
    <property type="nucleotide sequence ID" value="NZ_CP016378.1"/>
</dbReference>
<keyword evidence="6" id="KW-1185">Reference proteome</keyword>
<feature type="coiled-coil region" evidence="2">
    <location>
        <begin position="423"/>
        <end position="453"/>
    </location>
</feature>
<dbReference type="EMBL" id="MPOG01000010">
    <property type="protein sequence ID" value="OOH95487.1"/>
    <property type="molecule type" value="Genomic_DNA"/>
</dbReference>
<dbReference type="STRING" id="238.BBD35_07265"/>
<dbReference type="PROSITE" id="PS50005">
    <property type="entry name" value="TPR"/>
    <property type="match status" value="1"/>
</dbReference>
<dbReference type="Pfam" id="PF13181">
    <property type="entry name" value="TPR_8"/>
    <property type="match status" value="1"/>
</dbReference>
<keyword evidence="4" id="KW-0732">Signal</keyword>
<dbReference type="SUPFAM" id="SSF48452">
    <property type="entry name" value="TPR-like"/>
    <property type="match status" value="1"/>
</dbReference>
<keyword evidence="2" id="KW-0175">Coiled coil</keyword>
<dbReference type="InterPro" id="IPR011990">
    <property type="entry name" value="TPR-like_helical_dom_sf"/>
</dbReference>
<keyword evidence="3" id="KW-0812">Transmembrane</keyword>
<evidence type="ECO:0000256" key="2">
    <source>
        <dbReference type="SAM" id="Coils"/>
    </source>
</evidence>
<reference evidence="5 6" key="1">
    <citation type="submission" date="2016-11" db="EMBL/GenBank/DDBJ databases">
        <title>Genome sequence and comparative genomic analysis of clinical strain Elizabethkingia meningoseptica 61421 PRCM.</title>
        <authorList>
            <person name="Wang M."/>
            <person name="Hu S."/>
            <person name="Cao L."/>
            <person name="Jiang T."/>
            <person name="Zhou Y."/>
            <person name="Ming D."/>
        </authorList>
    </citation>
    <scope>NUCLEOTIDE SEQUENCE [LARGE SCALE GENOMIC DNA]</scope>
    <source>
        <strain evidence="5 6">61421 PRCM</strain>
    </source>
</reference>
<feature type="signal peptide" evidence="4">
    <location>
        <begin position="1"/>
        <end position="19"/>
    </location>
</feature>
<dbReference type="Gene3D" id="1.25.40.10">
    <property type="entry name" value="Tetratricopeptide repeat domain"/>
    <property type="match status" value="1"/>
</dbReference>
<dbReference type="SMART" id="SM00028">
    <property type="entry name" value="TPR"/>
    <property type="match status" value="2"/>
</dbReference>
<feature type="transmembrane region" description="Helical" evidence="3">
    <location>
        <begin position="392"/>
        <end position="412"/>
    </location>
</feature>
<dbReference type="InterPro" id="IPR019734">
    <property type="entry name" value="TPR_rpt"/>
</dbReference>
<keyword evidence="1" id="KW-0802">TPR repeat</keyword>
<evidence type="ECO:0000256" key="3">
    <source>
        <dbReference type="SAM" id="Phobius"/>
    </source>
</evidence>
<feature type="chain" id="PRO_5010712224" evidence="4">
    <location>
        <begin position="20"/>
        <end position="585"/>
    </location>
</feature>
<dbReference type="eggNOG" id="COG2771">
    <property type="taxonomic scope" value="Bacteria"/>
</dbReference>
<feature type="repeat" description="TPR" evidence="1">
    <location>
        <begin position="277"/>
        <end position="310"/>
    </location>
</feature>
<dbReference type="AlphaFoldDB" id="A0A1V3U019"/>
<evidence type="ECO:0000256" key="1">
    <source>
        <dbReference type="PROSITE-ProRule" id="PRU00339"/>
    </source>
</evidence>
<name>A0A1V3U019_ELIME</name>
<dbReference type="Proteomes" id="UP000188947">
    <property type="component" value="Unassembled WGS sequence"/>
</dbReference>
<dbReference type="GO" id="GO:0006355">
    <property type="term" value="P:regulation of DNA-templated transcription"/>
    <property type="evidence" value="ECO:0007669"/>
    <property type="project" value="InterPro"/>
</dbReference>
<dbReference type="InterPro" id="IPR036388">
    <property type="entry name" value="WH-like_DNA-bd_sf"/>
</dbReference>
<keyword evidence="3" id="KW-0472">Membrane</keyword>
<dbReference type="OrthoDB" id="1212549at2"/>
<dbReference type="GO" id="GO:0003677">
    <property type="term" value="F:DNA binding"/>
    <property type="evidence" value="ECO:0007669"/>
    <property type="project" value="InterPro"/>
</dbReference>
<accession>A0A1V3U019</accession>
<dbReference type="InterPro" id="IPR016032">
    <property type="entry name" value="Sig_transdc_resp-reg_C-effctor"/>
</dbReference>
<organism evidence="5 6">
    <name type="scientific">Elizabethkingia meningoseptica</name>
    <name type="common">Chryseobacterium meningosepticum</name>
    <dbReference type="NCBI Taxonomy" id="238"/>
    <lineage>
        <taxon>Bacteria</taxon>
        <taxon>Pseudomonadati</taxon>
        <taxon>Bacteroidota</taxon>
        <taxon>Flavobacteriia</taxon>
        <taxon>Flavobacteriales</taxon>
        <taxon>Weeksellaceae</taxon>
        <taxon>Elizabethkingia</taxon>
    </lineage>
</organism>
<gene>
    <name evidence="5" type="ORF">BMF97_08980</name>
</gene>
<evidence type="ECO:0000256" key="4">
    <source>
        <dbReference type="SAM" id="SignalP"/>
    </source>
</evidence>
<protein>
    <submittedName>
        <fullName evidence="5">Uncharacterized protein</fullName>
    </submittedName>
</protein>
<evidence type="ECO:0000313" key="5">
    <source>
        <dbReference type="EMBL" id="OOH95487.1"/>
    </source>
</evidence>
<comment type="caution">
    <text evidence="5">The sequence shown here is derived from an EMBL/GenBank/DDBJ whole genome shotgun (WGS) entry which is preliminary data.</text>
</comment>
<sequence>MNRIILLFVLLLTSSVYFAQSDSDKEQQLVYTLLYGNETAKAKEIIDTEFINSDIDSRKVIGYIYRADYYAKVKDEAKKTEALARAKEIALKTKNPIDKAYVDYGYAIYYQKLNKDELFVQTVNESIKTFSKYPRENFMLTLLYFLKYNYNTKKMLDKYDESDFFKANQYALKSKNSLLINFTYHNLGYYYKKKFDATQNKNYIDSIRGSYQKSYEYIKLIKDPAAHKKSLVGYYLNYAVMIHTMKPVNYPKCMELYNQVVELGKDDKDKDVERFVTFAYNNIGDIYENTGKTEQAKDYYLKAYGQARKDDEIFVSDKMEIIENLSRIYEKLNDFKQSLFYAREAKNVIKKYNKEQISNQARALEIFYQTEQKNLLIKQLEEKNIMFNKQKFLYLGIILLSITGIIFLAYTLRYKQNLLVATKNKSELILQLEQEEKARLKAEQELLAIQQEQLHKQALATSLQLSQKNTFINDLKEKLKEKNDFNIDRIIKEEQSTDSDFVAVQNIVQDVHPNFFKRLNEVAKSKLTNQDLRYAAYIYLNMDNQQIANILKADPKTVRMTKYRLKQKFALGKEDDLQMYIQNLV</sequence>
<dbReference type="SUPFAM" id="SSF46894">
    <property type="entry name" value="C-terminal effector domain of the bipartite response regulators"/>
    <property type="match status" value="1"/>
</dbReference>
<proteinExistence type="predicted"/>